<proteinExistence type="predicted"/>
<keyword evidence="2" id="KW-1185">Reference proteome</keyword>
<dbReference type="Proteomes" id="UP000053660">
    <property type="component" value="Unassembled WGS sequence"/>
</dbReference>
<dbReference type="AlphaFoldDB" id="A0A0B1T4D8"/>
<name>A0A0B1T4D8_OESDE</name>
<reference evidence="1 2" key="1">
    <citation type="submission" date="2014-03" db="EMBL/GenBank/DDBJ databases">
        <title>Draft genome of the hookworm Oesophagostomum dentatum.</title>
        <authorList>
            <person name="Mitreva M."/>
        </authorList>
    </citation>
    <scope>NUCLEOTIDE SEQUENCE [LARGE SCALE GENOMIC DNA]</scope>
    <source>
        <strain evidence="1 2">OD-Hann</strain>
    </source>
</reference>
<gene>
    <name evidence="1" type="ORF">OESDEN_08032</name>
</gene>
<protein>
    <submittedName>
        <fullName evidence="1">Uncharacterized protein</fullName>
    </submittedName>
</protein>
<evidence type="ECO:0000313" key="1">
    <source>
        <dbReference type="EMBL" id="KHJ92089.1"/>
    </source>
</evidence>
<sequence length="395" mass="45331">MAEETAELLCKCPARVVLRLTTTATSPVYLILTKTSIWVLRGAQARFRLDDPELDVAPVFSKTFYECLKTSRKGDETCITFQDIKRAFELTAQQLTHELSNKLLVQMRAAGLHEYWQDMKEVTCGRVAHYFAAYAYGCMSDPSKIVAMHTADLYTTALLRSGIPLERAKNWKLARTATSETDYTISCELERPLSYVFRPTLILAMNACMDNMFKLFRVVELLTSVSSDRKTDEDYRQVNENRAIAERRVRHMCFIVSKLLLLVSVIKDLFVGKVNSIFDRHAVALQRAQEVEEVDDILSRAETELQALMARTDIRRQFHEIVDLLKRLAEEIRLKSVSNDLRSSTLLRWHKATVGAVDFLSSIGAVMPNDSIFYALYVRLKYQRENVRYPAEELD</sequence>
<dbReference type="EMBL" id="KN551576">
    <property type="protein sequence ID" value="KHJ92089.1"/>
    <property type="molecule type" value="Genomic_DNA"/>
</dbReference>
<evidence type="ECO:0000313" key="2">
    <source>
        <dbReference type="Proteomes" id="UP000053660"/>
    </source>
</evidence>
<accession>A0A0B1T4D8</accession>
<organism evidence="1 2">
    <name type="scientific">Oesophagostomum dentatum</name>
    <name type="common">Nodular worm</name>
    <dbReference type="NCBI Taxonomy" id="61180"/>
    <lineage>
        <taxon>Eukaryota</taxon>
        <taxon>Metazoa</taxon>
        <taxon>Ecdysozoa</taxon>
        <taxon>Nematoda</taxon>
        <taxon>Chromadorea</taxon>
        <taxon>Rhabditida</taxon>
        <taxon>Rhabditina</taxon>
        <taxon>Rhabditomorpha</taxon>
        <taxon>Strongyloidea</taxon>
        <taxon>Strongylidae</taxon>
        <taxon>Oesophagostomum</taxon>
    </lineage>
</organism>
<dbReference type="OrthoDB" id="5859719at2759"/>